<name>A0A084ADL3_LACLC</name>
<keyword evidence="4" id="KW-0479">Metal-binding</keyword>
<dbReference type="AlphaFoldDB" id="A0A084ADL3"/>
<accession>A0A084ADL3</accession>
<dbReference type="InterPro" id="IPR033749">
    <property type="entry name" value="Polyprenyl_synt_CS"/>
</dbReference>
<dbReference type="RefSeq" id="WP_011835018.1">
    <property type="nucleotide sequence ID" value="NZ_AZSI01000009.1"/>
</dbReference>
<keyword evidence="5" id="KW-0460">Magnesium</keyword>
<evidence type="ECO:0000256" key="6">
    <source>
        <dbReference type="RuleBase" id="RU004466"/>
    </source>
</evidence>
<comment type="similarity">
    <text evidence="2 6">Belongs to the FPP/GGPP synthase family.</text>
</comment>
<dbReference type="PATRIC" id="fig|1415168.3.peg.553"/>
<evidence type="ECO:0000256" key="5">
    <source>
        <dbReference type="ARBA" id="ARBA00022842"/>
    </source>
</evidence>
<dbReference type="InterPro" id="IPR000092">
    <property type="entry name" value="Polyprenyl_synt"/>
</dbReference>
<protein>
    <submittedName>
        <fullName evidence="7">Geranylgeranyl pyrophosphate synthase</fullName>
    </submittedName>
</protein>
<dbReference type="GO" id="GO:0008299">
    <property type="term" value="P:isoprenoid biosynthetic process"/>
    <property type="evidence" value="ECO:0007669"/>
    <property type="project" value="InterPro"/>
</dbReference>
<dbReference type="SFLD" id="SFLDS00005">
    <property type="entry name" value="Isoprenoid_Synthase_Type_I"/>
    <property type="match status" value="1"/>
</dbReference>
<organism evidence="7 8">
    <name type="scientific">Lactococcus cremoris subsp. cremoris GE214</name>
    <dbReference type="NCBI Taxonomy" id="1415168"/>
    <lineage>
        <taxon>Bacteria</taxon>
        <taxon>Bacillati</taxon>
        <taxon>Bacillota</taxon>
        <taxon>Bacilli</taxon>
        <taxon>Lactobacillales</taxon>
        <taxon>Streptococcaceae</taxon>
        <taxon>Lactococcus</taxon>
        <taxon>Lactococcus cremoris subsp. cremoris</taxon>
    </lineage>
</organism>
<keyword evidence="3 6" id="KW-0808">Transferase</keyword>
<evidence type="ECO:0000256" key="4">
    <source>
        <dbReference type="ARBA" id="ARBA00022723"/>
    </source>
</evidence>
<dbReference type="GO" id="GO:0004659">
    <property type="term" value="F:prenyltransferase activity"/>
    <property type="evidence" value="ECO:0007669"/>
    <property type="project" value="InterPro"/>
</dbReference>
<dbReference type="PROSITE" id="PS00723">
    <property type="entry name" value="POLYPRENYL_SYNTHASE_1"/>
    <property type="match status" value="1"/>
</dbReference>
<evidence type="ECO:0000256" key="1">
    <source>
        <dbReference type="ARBA" id="ARBA00001946"/>
    </source>
</evidence>
<reference evidence="7 8" key="1">
    <citation type="submission" date="2014-06" db="EMBL/GenBank/DDBJ databases">
        <title>Draft genome sequence of the putrescine producing strain Lactococcus lactis subsp cremoris GE214.</title>
        <authorList>
            <person name="Ladero V."/>
            <person name="Linares D.M."/>
            <person name="del Rio B."/>
            <person name="Mayo B."/>
            <person name="Martin M.C."/>
            <person name="Fernandez M."/>
            <person name="Alvarez M.A."/>
        </authorList>
    </citation>
    <scope>NUCLEOTIDE SEQUENCE [LARGE SCALE GENOMIC DNA]</scope>
    <source>
        <strain evidence="7 8">GE214</strain>
    </source>
</reference>
<dbReference type="GO" id="GO:0046872">
    <property type="term" value="F:metal ion binding"/>
    <property type="evidence" value="ECO:0007669"/>
    <property type="project" value="UniProtKB-KW"/>
</dbReference>
<comment type="caution">
    <text evidence="7">The sequence shown here is derived from an EMBL/GenBank/DDBJ whole genome shotgun (WGS) entry which is preliminary data.</text>
</comment>
<dbReference type="PANTHER" id="PTHR12001">
    <property type="entry name" value="GERANYLGERANYL PYROPHOSPHATE SYNTHASE"/>
    <property type="match status" value="1"/>
</dbReference>
<dbReference type="Proteomes" id="UP000028401">
    <property type="component" value="Unassembled WGS sequence"/>
</dbReference>
<dbReference type="Pfam" id="PF00348">
    <property type="entry name" value="polyprenyl_synt"/>
    <property type="match status" value="1"/>
</dbReference>
<dbReference type="EMBL" id="AZSI01000009">
    <property type="protein sequence ID" value="KEY63392.1"/>
    <property type="molecule type" value="Genomic_DNA"/>
</dbReference>
<evidence type="ECO:0000256" key="3">
    <source>
        <dbReference type="ARBA" id="ARBA00022679"/>
    </source>
</evidence>
<dbReference type="SUPFAM" id="SSF48576">
    <property type="entry name" value="Terpenoid synthases"/>
    <property type="match status" value="1"/>
</dbReference>
<dbReference type="InterPro" id="IPR008949">
    <property type="entry name" value="Isoprenoid_synthase_dom_sf"/>
</dbReference>
<evidence type="ECO:0000313" key="8">
    <source>
        <dbReference type="Proteomes" id="UP000028401"/>
    </source>
</evidence>
<dbReference type="PROSITE" id="PS00444">
    <property type="entry name" value="POLYPRENYL_SYNTHASE_2"/>
    <property type="match status" value="1"/>
</dbReference>
<dbReference type="CDD" id="cd00685">
    <property type="entry name" value="Trans_IPPS_HT"/>
    <property type="match status" value="1"/>
</dbReference>
<evidence type="ECO:0000256" key="2">
    <source>
        <dbReference type="ARBA" id="ARBA00006706"/>
    </source>
</evidence>
<sequence length="319" mass="35570">MDLKNNFWKDYPALEKELAQVHQLMKSHVTIKNSDVKSAIFDIFDAGGKMLRPAYLLLFSGFTDLSESERLALAASVEMMHTATLVHDDVIDHADTRRGVATLSAKYGPEIAVYAGDYLFIAVFRLMSEHSLELSNLTKNIGSIERLLGGELGQLNHHFNLQQTLDDYIENISGKTGELFALSASVAPLISKNNALTKRAYKIGMNIGISFQIMDDYLDYASTAQTLGKPVLEDIKQGIYSAPVLFALQENNALVSELIKNEKFDEVYDFIKTSDALEKTKALAKSYTLSALNLIDKLPKGENRELIAEITRKLLERTL</sequence>
<dbReference type="Gene3D" id="1.10.600.10">
    <property type="entry name" value="Farnesyl Diphosphate Synthase"/>
    <property type="match status" value="1"/>
</dbReference>
<dbReference type="PANTHER" id="PTHR12001:SF69">
    <property type="entry name" value="ALL TRANS-POLYPRENYL-DIPHOSPHATE SYNTHASE PDSS1"/>
    <property type="match status" value="1"/>
</dbReference>
<dbReference type="GeneID" id="61109619"/>
<dbReference type="SMR" id="A0A084ADL3"/>
<comment type="cofactor">
    <cofactor evidence="1">
        <name>Mg(2+)</name>
        <dbReference type="ChEBI" id="CHEBI:18420"/>
    </cofactor>
</comment>
<proteinExistence type="inferred from homology"/>
<gene>
    <name evidence="7" type="ORF">U725_00525</name>
</gene>
<evidence type="ECO:0000313" key="7">
    <source>
        <dbReference type="EMBL" id="KEY63392.1"/>
    </source>
</evidence>